<proteinExistence type="predicted"/>
<dbReference type="Proteomes" id="UP000186268">
    <property type="component" value="Unassembled WGS sequence"/>
</dbReference>
<dbReference type="Pfam" id="PF05930">
    <property type="entry name" value="Phage_AlpA"/>
    <property type="match status" value="1"/>
</dbReference>
<keyword evidence="2" id="KW-1185">Reference proteome</keyword>
<dbReference type="PANTHER" id="PTHR36154">
    <property type="entry name" value="DNA-BINDING TRANSCRIPTIONAL ACTIVATOR ALPA"/>
    <property type="match status" value="1"/>
</dbReference>
<dbReference type="InterPro" id="IPR010260">
    <property type="entry name" value="AlpA"/>
</dbReference>
<dbReference type="Gene3D" id="1.10.238.160">
    <property type="match status" value="1"/>
</dbReference>
<dbReference type="AlphaFoldDB" id="A0A1Q5TK88"/>
<dbReference type="STRING" id="1873482.Xedl_03218"/>
<sequence length="127" mass="14828">MVFVIINSYFVVYKTLDSLYETKHYPSVMISHYKFCLIIPVLTTSRSIKYRQANGENMSKITIPKENLIRLPEVQRRTGYSKAWLYKLIGENKFPKQVKIGSRSIAFIESEVDSWIAKRIAESRGEM</sequence>
<protein>
    <submittedName>
        <fullName evidence="1">Dipicolinate synthase</fullName>
    </submittedName>
</protein>
<comment type="caution">
    <text evidence="1">The sequence shown here is derived from an EMBL/GenBank/DDBJ whole genome shotgun (WGS) entry which is preliminary data.</text>
</comment>
<accession>A0A1Q5TK88</accession>
<dbReference type="PANTHER" id="PTHR36154:SF1">
    <property type="entry name" value="DNA-BINDING TRANSCRIPTIONAL ACTIVATOR ALPA"/>
    <property type="match status" value="1"/>
</dbReference>
<evidence type="ECO:0000313" key="2">
    <source>
        <dbReference type="Proteomes" id="UP000186268"/>
    </source>
</evidence>
<evidence type="ECO:0000313" key="1">
    <source>
        <dbReference type="EMBL" id="OKP00629.1"/>
    </source>
</evidence>
<dbReference type="EMBL" id="MKGQ01000032">
    <property type="protein sequence ID" value="OKP00629.1"/>
    <property type="molecule type" value="Genomic_DNA"/>
</dbReference>
<organism evidence="1 2">
    <name type="scientific">Xenorhabdus eapokensis</name>
    <dbReference type="NCBI Taxonomy" id="1873482"/>
    <lineage>
        <taxon>Bacteria</taxon>
        <taxon>Pseudomonadati</taxon>
        <taxon>Pseudomonadota</taxon>
        <taxon>Gammaproteobacteria</taxon>
        <taxon>Enterobacterales</taxon>
        <taxon>Morganellaceae</taxon>
        <taxon>Xenorhabdus</taxon>
    </lineage>
</organism>
<name>A0A1Q5TK88_9GAMM</name>
<gene>
    <name evidence="1" type="ORF">Xedl_03218</name>
</gene>
<reference evidence="1 2" key="1">
    <citation type="submission" date="2016-09" db="EMBL/GenBank/DDBJ databases">
        <title>Xenorhabdus thuongxuanensis sp. nov. and Xenorhabdus eapokensis sp. nov., isolated from Steinernema species.</title>
        <authorList>
            <person name="Kaempfer P."/>
            <person name="Tobias N.J."/>
            <person name="Phan Ke L."/>
            <person name="Bode H.B."/>
            <person name="Glaeser S.P."/>
        </authorList>
    </citation>
    <scope>NUCLEOTIDE SEQUENCE [LARGE SCALE GENOMIC DNA]</scope>
    <source>
        <strain evidence="1 2">DL20</strain>
    </source>
</reference>
<dbReference type="InterPro" id="IPR052931">
    <property type="entry name" value="Prophage_regulatory_activator"/>
</dbReference>